<feature type="region of interest" description="Disordered" evidence="1">
    <location>
        <begin position="372"/>
        <end position="404"/>
    </location>
</feature>
<dbReference type="Proteomes" id="UP001320420">
    <property type="component" value="Unassembled WGS sequence"/>
</dbReference>
<evidence type="ECO:0000313" key="2">
    <source>
        <dbReference type="EMBL" id="KAK7748465.1"/>
    </source>
</evidence>
<feature type="compositionally biased region" description="Acidic residues" evidence="1">
    <location>
        <begin position="247"/>
        <end position="261"/>
    </location>
</feature>
<dbReference type="GO" id="GO:0042790">
    <property type="term" value="P:nucleolar large rRNA transcription by RNA polymerase I"/>
    <property type="evidence" value="ECO:0007669"/>
    <property type="project" value="TreeGrafter"/>
</dbReference>
<sequence>MPSSSTITGMGGGPFALPVPGYRLGIHASKRRRLRAEVGEAGGESDQEKRERGTASLSPAPESLYSHSQSRPHSQLPPDAINPRSHSPDTLRQFAVAGLAVEEEVPSAAFPLFPHKPLPLPTLSSGRRRGRRTQAANDATADADADAGGADALSPTMVVKRHSARLKHLGTVTAIMHRCLSEGDVARAKRAFGLLVRTREVDIRANHLWTVGAEILMRDGETISAAAAASANGETKQRQRRLKSDEMVEVEDGEGEGEGEGEGQGNDQGRPLPPPPPPPLRWGSTANFDAVRAYFENLIQQHPHDPHRPHLTSALDFWPVLYGIEIYNTDAEFRAALHQLDVAMAASEDEEDEGEGGEEALHGGFGFGFGYGAEEGADDEEERRMEARMRQRQKERDDEVERRNAPRWAARDELRHETRTAAQRIAARMDETMLIAPYTKHLELLRLRGMLALFIGDMHLPARLIDVVNRSGVDADAGVGVGVGATSSRPATAKKISSSKTTSLLPEITQSLARAARGPEERSALMSRREEQERARGFFARIVENKGVLDGWVKRFVEEEEDDDNESASDEFG</sequence>
<dbReference type="InterPro" id="IPR053029">
    <property type="entry name" value="RNA_pol_I-specific_init_factor"/>
</dbReference>
<feature type="compositionally biased region" description="Basic and acidic residues" evidence="1">
    <location>
        <begin position="382"/>
        <end position="404"/>
    </location>
</feature>
<protein>
    <submittedName>
        <fullName evidence="2">Uncharacterized protein</fullName>
    </submittedName>
</protein>
<dbReference type="AlphaFoldDB" id="A0AAN9UKZ0"/>
<dbReference type="GO" id="GO:0070860">
    <property type="term" value="C:RNA polymerase I core factor complex"/>
    <property type="evidence" value="ECO:0007669"/>
    <property type="project" value="TreeGrafter"/>
</dbReference>
<dbReference type="EMBL" id="JAKJXP020000080">
    <property type="protein sequence ID" value="KAK7748465.1"/>
    <property type="molecule type" value="Genomic_DNA"/>
</dbReference>
<dbReference type="GO" id="GO:0001164">
    <property type="term" value="F:RNA polymerase I core promoter sequence-specific DNA binding"/>
    <property type="evidence" value="ECO:0007669"/>
    <property type="project" value="InterPro"/>
</dbReference>
<dbReference type="PANTHER" id="PTHR28244:SF1">
    <property type="entry name" value="RNA POLYMERASE I-SPECIFIC TRANSCRIPTION INITIATION FACTOR RRN11"/>
    <property type="match status" value="1"/>
</dbReference>
<feature type="region of interest" description="Disordered" evidence="1">
    <location>
        <begin position="111"/>
        <end position="147"/>
    </location>
</feature>
<comment type="caution">
    <text evidence="2">The sequence shown here is derived from an EMBL/GenBank/DDBJ whole genome shotgun (WGS) entry which is preliminary data.</text>
</comment>
<dbReference type="Pfam" id="PF04090">
    <property type="entry name" value="Rrn11"/>
    <property type="match status" value="1"/>
</dbReference>
<name>A0AAN9UKZ0_9PEZI</name>
<reference evidence="2 3" key="1">
    <citation type="submission" date="2024-02" db="EMBL/GenBank/DDBJ databases">
        <title>De novo assembly and annotation of 12 fungi associated with fruit tree decline syndrome in Ontario, Canada.</title>
        <authorList>
            <person name="Sulman M."/>
            <person name="Ellouze W."/>
            <person name="Ilyukhin E."/>
        </authorList>
    </citation>
    <scope>NUCLEOTIDE SEQUENCE [LARGE SCALE GENOMIC DNA]</scope>
    <source>
        <strain evidence="2 3">M11/M66-122</strain>
    </source>
</reference>
<accession>A0AAN9UKZ0</accession>
<feature type="region of interest" description="Disordered" evidence="1">
    <location>
        <begin position="227"/>
        <end position="284"/>
    </location>
</feature>
<dbReference type="GO" id="GO:0017025">
    <property type="term" value="F:TBP-class protein binding"/>
    <property type="evidence" value="ECO:0007669"/>
    <property type="project" value="TreeGrafter"/>
</dbReference>
<proteinExistence type="predicted"/>
<feature type="compositionally biased region" description="Pro residues" evidence="1">
    <location>
        <begin position="271"/>
        <end position="280"/>
    </location>
</feature>
<feature type="compositionally biased region" description="Low complexity" evidence="1">
    <location>
        <begin position="135"/>
        <end position="147"/>
    </location>
</feature>
<gene>
    <name evidence="2" type="ORF">SLS62_008504</name>
</gene>
<dbReference type="PANTHER" id="PTHR28244">
    <property type="entry name" value="RNA POLYMERASE I-SPECIFIC TRANSCRIPTION INITIATION FACTOR RRN11"/>
    <property type="match status" value="1"/>
</dbReference>
<dbReference type="GO" id="GO:0001181">
    <property type="term" value="F:RNA polymerase I general transcription initiation factor activity"/>
    <property type="evidence" value="ECO:0007669"/>
    <property type="project" value="InterPro"/>
</dbReference>
<evidence type="ECO:0000313" key="3">
    <source>
        <dbReference type="Proteomes" id="UP001320420"/>
    </source>
</evidence>
<organism evidence="2 3">
    <name type="scientific">Diatrype stigma</name>
    <dbReference type="NCBI Taxonomy" id="117547"/>
    <lineage>
        <taxon>Eukaryota</taxon>
        <taxon>Fungi</taxon>
        <taxon>Dikarya</taxon>
        <taxon>Ascomycota</taxon>
        <taxon>Pezizomycotina</taxon>
        <taxon>Sordariomycetes</taxon>
        <taxon>Xylariomycetidae</taxon>
        <taxon>Xylariales</taxon>
        <taxon>Diatrypaceae</taxon>
        <taxon>Diatrype</taxon>
    </lineage>
</organism>
<feature type="region of interest" description="Disordered" evidence="1">
    <location>
        <begin position="1"/>
        <end position="88"/>
    </location>
</feature>
<evidence type="ECO:0000256" key="1">
    <source>
        <dbReference type="SAM" id="MobiDB-lite"/>
    </source>
</evidence>
<keyword evidence="3" id="KW-1185">Reference proteome</keyword>
<dbReference type="InterPro" id="IPR007224">
    <property type="entry name" value="TIF_Rrn11"/>
</dbReference>